<dbReference type="KEGG" id="tsu:Tresu_0215"/>
<name>F2NWX9_TRES6</name>
<reference evidence="3" key="2">
    <citation type="submission" date="2011-04" db="EMBL/GenBank/DDBJ databases">
        <title>The complete genome of chromosome of Treponema succinifaciens DSM 2489.</title>
        <authorList>
            <person name="Lucas S."/>
            <person name="Copeland A."/>
            <person name="Lapidus A."/>
            <person name="Bruce D."/>
            <person name="Goodwin L."/>
            <person name="Pitluck S."/>
            <person name="Peters L."/>
            <person name="Kyrpides N."/>
            <person name="Mavromatis K."/>
            <person name="Ivanova N."/>
            <person name="Ovchinnikova G."/>
            <person name="Teshima H."/>
            <person name="Detter J.C."/>
            <person name="Tapia R."/>
            <person name="Han C."/>
            <person name="Land M."/>
            <person name="Hauser L."/>
            <person name="Markowitz V."/>
            <person name="Cheng J.-F."/>
            <person name="Hugenholtz P."/>
            <person name="Woyke T."/>
            <person name="Wu D."/>
            <person name="Gronow S."/>
            <person name="Wellnitz S."/>
            <person name="Brambilla E."/>
            <person name="Klenk H.-P."/>
            <person name="Eisen J.A."/>
        </authorList>
    </citation>
    <scope>NUCLEOTIDE SEQUENCE [LARGE SCALE GENOMIC DNA]</scope>
    <source>
        <strain evidence="3">ATCC 33096 / DSM 2489 / 6091</strain>
    </source>
</reference>
<proteinExistence type="predicted"/>
<dbReference type="EMBL" id="CP002631">
    <property type="protein sequence ID" value="AEB13178.1"/>
    <property type="molecule type" value="Genomic_DNA"/>
</dbReference>
<evidence type="ECO:0000313" key="3">
    <source>
        <dbReference type="Proteomes" id="UP000006852"/>
    </source>
</evidence>
<organism evidence="2 3">
    <name type="scientific">Treponema succinifaciens (strain ATCC 33096 / DSM 2489 / 6091)</name>
    <dbReference type="NCBI Taxonomy" id="869209"/>
    <lineage>
        <taxon>Bacteria</taxon>
        <taxon>Pseudomonadati</taxon>
        <taxon>Spirochaetota</taxon>
        <taxon>Spirochaetia</taxon>
        <taxon>Spirochaetales</taxon>
        <taxon>Treponemataceae</taxon>
        <taxon>Treponema</taxon>
    </lineage>
</organism>
<dbReference type="HOGENOM" id="CLU_194676_0_0_12"/>
<evidence type="ECO:0000256" key="1">
    <source>
        <dbReference type="SAM" id="SignalP"/>
    </source>
</evidence>
<gene>
    <name evidence="2" type="ordered locus">Tresu_0215</name>
</gene>
<dbReference type="GeneID" id="302997455"/>
<reference evidence="2 3" key="1">
    <citation type="journal article" date="2011" name="Stand. Genomic Sci.">
        <title>Complete genome sequence of Treponema succinifaciens type strain (6091).</title>
        <authorList>
            <person name="Han C."/>
            <person name="Gronow S."/>
            <person name="Teshima H."/>
            <person name="Lapidus A."/>
            <person name="Nolan M."/>
            <person name="Lucas S."/>
            <person name="Hammon N."/>
            <person name="Deshpande S."/>
            <person name="Cheng J.F."/>
            <person name="Zeytun A."/>
            <person name="Tapia R."/>
            <person name="Goodwin L."/>
            <person name="Pitluck S."/>
            <person name="Liolios K."/>
            <person name="Pagani I."/>
            <person name="Ivanova N."/>
            <person name="Mavromatis K."/>
            <person name="Mikhailova N."/>
            <person name="Huntemann M."/>
            <person name="Pati A."/>
            <person name="Chen A."/>
            <person name="Palaniappan K."/>
            <person name="Land M."/>
            <person name="Hauser L."/>
            <person name="Brambilla E.M."/>
            <person name="Rohde M."/>
            <person name="Goker M."/>
            <person name="Woyke T."/>
            <person name="Bristow J."/>
            <person name="Eisen J.A."/>
            <person name="Markowitz V."/>
            <person name="Hugenholtz P."/>
            <person name="Kyrpides N.C."/>
            <person name="Klenk H.P."/>
            <person name="Detter J.C."/>
        </authorList>
    </citation>
    <scope>NUCLEOTIDE SEQUENCE [LARGE SCALE GENOMIC DNA]</scope>
    <source>
        <strain evidence="3">ATCC 33096 / DSM 2489 / 6091</strain>
    </source>
</reference>
<sequence length="82" mass="8745">MKKFAFSILPALLLAFVSCMNTSQGSESGSVRVVLPSSSRALYSSGHDDVDSFTVRLSLGEKIIKEETINTETDETGGGNCI</sequence>
<accession>F2NWX9</accession>
<keyword evidence="3" id="KW-1185">Reference proteome</keyword>
<feature type="chain" id="PRO_5003282991" description="Lipoprotein" evidence="1">
    <location>
        <begin position="26"/>
        <end position="82"/>
    </location>
</feature>
<protein>
    <recommendedName>
        <fullName evidence="4">Lipoprotein</fullName>
    </recommendedName>
</protein>
<dbReference type="RefSeq" id="WP_013700489.1">
    <property type="nucleotide sequence ID" value="NC_015385.1"/>
</dbReference>
<dbReference type="AlphaFoldDB" id="F2NWX9"/>
<evidence type="ECO:0000313" key="2">
    <source>
        <dbReference type="EMBL" id="AEB13178.1"/>
    </source>
</evidence>
<dbReference type="Proteomes" id="UP000006852">
    <property type="component" value="Chromosome"/>
</dbReference>
<keyword evidence="1" id="KW-0732">Signal</keyword>
<dbReference type="PROSITE" id="PS51257">
    <property type="entry name" value="PROKAR_LIPOPROTEIN"/>
    <property type="match status" value="1"/>
</dbReference>
<feature type="signal peptide" evidence="1">
    <location>
        <begin position="1"/>
        <end position="25"/>
    </location>
</feature>
<evidence type="ECO:0008006" key="4">
    <source>
        <dbReference type="Google" id="ProtNLM"/>
    </source>
</evidence>